<organism evidence="1 2">
    <name type="scientific">Aspergillus glaucus CBS 516.65</name>
    <dbReference type="NCBI Taxonomy" id="1160497"/>
    <lineage>
        <taxon>Eukaryota</taxon>
        <taxon>Fungi</taxon>
        <taxon>Dikarya</taxon>
        <taxon>Ascomycota</taxon>
        <taxon>Pezizomycotina</taxon>
        <taxon>Eurotiomycetes</taxon>
        <taxon>Eurotiomycetidae</taxon>
        <taxon>Eurotiales</taxon>
        <taxon>Aspergillaceae</taxon>
        <taxon>Aspergillus</taxon>
        <taxon>Aspergillus subgen. Aspergillus</taxon>
    </lineage>
</organism>
<sequence length="120" mass="13726">MCPRLTIYLPPLCEFPNYNYNYNNYYYCCCCCCCYCCRWSSQQDPNERPTRRSAQVYWVDDGWCGGIPRGINSRPDPRSLGNGPYRPEGVLLRVACRLAQLSLGSQLARNGPSTLSQHLV</sequence>
<dbReference type="RefSeq" id="XP_022397493.1">
    <property type="nucleotide sequence ID" value="XM_022547487.1"/>
</dbReference>
<protein>
    <submittedName>
        <fullName evidence="1">Uncharacterized protein</fullName>
    </submittedName>
</protein>
<dbReference type="Proteomes" id="UP000184300">
    <property type="component" value="Unassembled WGS sequence"/>
</dbReference>
<accession>A0A1L9VA96</accession>
<reference evidence="2" key="1">
    <citation type="journal article" date="2017" name="Genome Biol.">
        <title>Comparative genomics reveals high biological diversity and specific adaptations in the industrially and medically important fungal genus Aspergillus.</title>
        <authorList>
            <person name="de Vries R.P."/>
            <person name="Riley R."/>
            <person name="Wiebenga A."/>
            <person name="Aguilar-Osorio G."/>
            <person name="Amillis S."/>
            <person name="Uchima C.A."/>
            <person name="Anderluh G."/>
            <person name="Asadollahi M."/>
            <person name="Askin M."/>
            <person name="Barry K."/>
            <person name="Battaglia E."/>
            <person name="Bayram O."/>
            <person name="Benocci T."/>
            <person name="Braus-Stromeyer S.A."/>
            <person name="Caldana C."/>
            <person name="Canovas D."/>
            <person name="Cerqueira G.C."/>
            <person name="Chen F."/>
            <person name="Chen W."/>
            <person name="Choi C."/>
            <person name="Clum A."/>
            <person name="Dos Santos R.A."/>
            <person name="Damasio A.R."/>
            <person name="Diallinas G."/>
            <person name="Emri T."/>
            <person name="Fekete E."/>
            <person name="Flipphi M."/>
            <person name="Freyberg S."/>
            <person name="Gallo A."/>
            <person name="Gournas C."/>
            <person name="Habgood R."/>
            <person name="Hainaut M."/>
            <person name="Harispe M.L."/>
            <person name="Henrissat B."/>
            <person name="Hilden K.S."/>
            <person name="Hope R."/>
            <person name="Hossain A."/>
            <person name="Karabika E."/>
            <person name="Karaffa L."/>
            <person name="Karanyi Z."/>
            <person name="Krasevec N."/>
            <person name="Kuo A."/>
            <person name="Kusch H."/>
            <person name="LaButti K."/>
            <person name="Lagendijk E.L."/>
            <person name="Lapidus A."/>
            <person name="Levasseur A."/>
            <person name="Lindquist E."/>
            <person name="Lipzen A."/>
            <person name="Logrieco A.F."/>
            <person name="MacCabe A."/>
            <person name="Maekelae M.R."/>
            <person name="Malavazi I."/>
            <person name="Melin P."/>
            <person name="Meyer V."/>
            <person name="Mielnichuk N."/>
            <person name="Miskei M."/>
            <person name="Molnar A.P."/>
            <person name="Mule G."/>
            <person name="Ngan C.Y."/>
            <person name="Orejas M."/>
            <person name="Orosz E."/>
            <person name="Ouedraogo J.P."/>
            <person name="Overkamp K.M."/>
            <person name="Park H.-S."/>
            <person name="Perrone G."/>
            <person name="Piumi F."/>
            <person name="Punt P.J."/>
            <person name="Ram A.F."/>
            <person name="Ramon A."/>
            <person name="Rauscher S."/>
            <person name="Record E."/>
            <person name="Riano-Pachon D.M."/>
            <person name="Robert V."/>
            <person name="Roehrig J."/>
            <person name="Ruller R."/>
            <person name="Salamov A."/>
            <person name="Salih N.S."/>
            <person name="Samson R.A."/>
            <person name="Sandor E."/>
            <person name="Sanguinetti M."/>
            <person name="Schuetze T."/>
            <person name="Sepcic K."/>
            <person name="Shelest E."/>
            <person name="Sherlock G."/>
            <person name="Sophianopoulou V."/>
            <person name="Squina F.M."/>
            <person name="Sun H."/>
            <person name="Susca A."/>
            <person name="Todd R.B."/>
            <person name="Tsang A."/>
            <person name="Unkles S.E."/>
            <person name="van de Wiele N."/>
            <person name="van Rossen-Uffink D."/>
            <person name="Oliveira J.V."/>
            <person name="Vesth T.C."/>
            <person name="Visser J."/>
            <person name="Yu J.-H."/>
            <person name="Zhou M."/>
            <person name="Andersen M.R."/>
            <person name="Archer D.B."/>
            <person name="Baker S.E."/>
            <person name="Benoit I."/>
            <person name="Brakhage A.A."/>
            <person name="Braus G.H."/>
            <person name="Fischer R."/>
            <person name="Frisvad J.C."/>
            <person name="Goldman G.H."/>
            <person name="Houbraken J."/>
            <person name="Oakley B."/>
            <person name="Pocsi I."/>
            <person name="Scazzocchio C."/>
            <person name="Seiboth B."/>
            <person name="vanKuyk P.A."/>
            <person name="Wortman J."/>
            <person name="Dyer P.S."/>
            <person name="Grigoriev I.V."/>
        </authorList>
    </citation>
    <scope>NUCLEOTIDE SEQUENCE [LARGE SCALE GENOMIC DNA]</scope>
    <source>
        <strain evidence="2">CBS 516.65</strain>
    </source>
</reference>
<dbReference type="GeneID" id="34463748"/>
<proteinExistence type="predicted"/>
<name>A0A1L9VA96_ASPGL</name>
<dbReference type="VEuPathDB" id="FungiDB:ASPGLDRAFT_51240"/>
<gene>
    <name evidence="1" type="ORF">ASPGLDRAFT_51240</name>
</gene>
<dbReference type="EMBL" id="KV878909">
    <property type="protein sequence ID" value="OJJ80795.1"/>
    <property type="molecule type" value="Genomic_DNA"/>
</dbReference>
<dbReference type="AlphaFoldDB" id="A0A1L9VA96"/>
<evidence type="ECO:0000313" key="1">
    <source>
        <dbReference type="EMBL" id="OJJ80795.1"/>
    </source>
</evidence>
<evidence type="ECO:0000313" key="2">
    <source>
        <dbReference type="Proteomes" id="UP000184300"/>
    </source>
</evidence>
<keyword evidence="2" id="KW-1185">Reference proteome</keyword>